<proteinExistence type="predicted"/>
<dbReference type="CDD" id="cd00303">
    <property type="entry name" value="retropepsin_like"/>
    <property type="match status" value="1"/>
</dbReference>
<organism evidence="2 3">
    <name type="scientific">Gossypium hirsutum</name>
    <name type="common">Upland cotton</name>
    <name type="synonym">Gossypium mexicanum</name>
    <dbReference type="NCBI Taxonomy" id="3635"/>
    <lineage>
        <taxon>Eukaryota</taxon>
        <taxon>Viridiplantae</taxon>
        <taxon>Streptophyta</taxon>
        <taxon>Embryophyta</taxon>
        <taxon>Tracheophyta</taxon>
        <taxon>Spermatophyta</taxon>
        <taxon>Magnoliopsida</taxon>
        <taxon>eudicotyledons</taxon>
        <taxon>Gunneridae</taxon>
        <taxon>Pentapetalae</taxon>
        <taxon>rosids</taxon>
        <taxon>malvids</taxon>
        <taxon>Malvales</taxon>
        <taxon>Malvaceae</taxon>
        <taxon>Malvoideae</taxon>
        <taxon>Gossypium</taxon>
    </lineage>
</organism>
<name>A0A1U8KX14_GOSHI</name>
<protein>
    <submittedName>
        <fullName evidence="3">Uncharacterized protein</fullName>
    </submittedName>
</protein>
<evidence type="ECO:0000313" key="2">
    <source>
        <dbReference type="Proteomes" id="UP000818029"/>
    </source>
</evidence>
<keyword evidence="2" id="KW-1185">Reference proteome</keyword>
<dbReference type="PANTHER" id="PTHR32108:SF5">
    <property type="entry name" value="DYNACTIN SUBUNIT 1-LIKE"/>
    <property type="match status" value="1"/>
</dbReference>
<dbReference type="Proteomes" id="UP000818029">
    <property type="component" value="Chromosome D01"/>
</dbReference>
<gene>
    <name evidence="3" type="primary">LOC107921654</name>
</gene>
<reference evidence="3" key="2">
    <citation type="submission" date="2025-08" db="UniProtKB">
        <authorList>
            <consortium name="RefSeq"/>
        </authorList>
    </citation>
    <scope>IDENTIFICATION</scope>
</reference>
<evidence type="ECO:0000313" key="3">
    <source>
        <dbReference type="RefSeq" id="XP_016706972.1"/>
    </source>
</evidence>
<dbReference type="Gene3D" id="2.40.70.10">
    <property type="entry name" value="Acid Proteases"/>
    <property type="match status" value="1"/>
</dbReference>
<evidence type="ECO:0000256" key="1">
    <source>
        <dbReference type="SAM" id="MobiDB-lite"/>
    </source>
</evidence>
<dbReference type="RefSeq" id="XP_016706972.1">
    <property type="nucleotide sequence ID" value="XM_016851483.1"/>
</dbReference>
<dbReference type="PANTHER" id="PTHR32108">
    <property type="entry name" value="DNA-DIRECTED RNA POLYMERASE SUBUNIT ALPHA"/>
    <property type="match status" value="1"/>
</dbReference>
<dbReference type="PaxDb" id="3635-A0A1U8KX14"/>
<sequence length="643" mass="72883">MNGEMIESAIKSEKIDAGESNRRSALRKKENEGSSREESGVRQSTKKPQFTPIPMSCKELYQNLFDAHAVSPFYLNPLQPPYPKWYDVNAQCDYHAGITGHSIENCTAFKKLVERLIDMGVVKVNDAYGVENSLPNHTDNGVNMISENIGKRVQKNIVEVKTLLKWVWEEMAGRGLIISDSDEAGEIKNYCEFHYEVGHEIQRCEEFRVLVQIMMDNKEMEFYEEAEEKLRICASESMTRIPKVYHPMIIISRPKINEAGTQVTPKIVIQKPINFSYKEGKKVSWNYECNVTIPGGEASISITKGNEEAGSYMHSGKCYDLINARAEPAEGKILMTEQKKEKAVESKPLVNELIKEEEAKEFLEFLKHSEYSVVEQLHKQPSRISVLALLLSLKVHRSALIKVLSKTYVANDISINKLDRLVNNISAKNFIFFNNDEIPSGGMGSTKALHITTQCKWYTLLRVLIDNGSVLNIFPLSTLNRLPVDSSHMKTCQNIVRAFDVTERKVMGRIEIPLLIGPTTYEVDFLVMDMKPSYNCLLGWPWIHSAGVVPSSLHQKLKLVSDRRLVIINAEEGIITSITCDAPYVETNEDAVEWGFIHPKRRRPKKESIEEILGNVHINAIDYAEEGTLLGIRPYEPGSELNN</sequence>
<feature type="region of interest" description="Disordered" evidence="1">
    <location>
        <begin position="1"/>
        <end position="52"/>
    </location>
</feature>
<dbReference type="InterPro" id="IPR021109">
    <property type="entry name" value="Peptidase_aspartic_dom_sf"/>
</dbReference>
<dbReference type="KEGG" id="ghi:107921654"/>
<dbReference type="AlphaFoldDB" id="A0A1U8KX14"/>
<reference evidence="2" key="1">
    <citation type="journal article" date="2020" name="Nat. Genet.">
        <title>Genomic diversifications of five Gossypium allopolyploid species and their impact on cotton improvement.</title>
        <authorList>
            <person name="Chen Z.J."/>
            <person name="Sreedasyam A."/>
            <person name="Ando A."/>
            <person name="Song Q."/>
            <person name="De Santiago L.M."/>
            <person name="Hulse-Kemp A.M."/>
            <person name="Ding M."/>
            <person name="Ye W."/>
            <person name="Kirkbride R.C."/>
            <person name="Jenkins J."/>
            <person name="Plott C."/>
            <person name="Lovell J."/>
            <person name="Lin Y.M."/>
            <person name="Vaughn R."/>
            <person name="Liu B."/>
            <person name="Simpson S."/>
            <person name="Scheffler B.E."/>
            <person name="Wen L."/>
            <person name="Saski C.A."/>
            <person name="Grover C.E."/>
            <person name="Hu G."/>
            <person name="Conover J.L."/>
            <person name="Carlson J.W."/>
            <person name="Shu S."/>
            <person name="Boston L.B."/>
            <person name="Williams M."/>
            <person name="Peterson D.G."/>
            <person name="McGee K."/>
            <person name="Jones D.C."/>
            <person name="Wendel J.F."/>
            <person name="Stelly D.M."/>
            <person name="Grimwood J."/>
            <person name="Schmutz J."/>
        </authorList>
    </citation>
    <scope>NUCLEOTIDE SEQUENCE [LARGE SCALE GENOMIC DNA]</scope>
    <source>
        <strain evidence="2">cv. TM-1</strain>
    </source>
</reference>
<accession>A0A1U8KX14</accession>
<dbReference type="GeneID" id="107921654"/>
<feature type="compositionally biased region" description="Basic and acidic residues" evidence="1">
    <location>
        <begin position="10"/>
        <end position="40"/>
    </location>
</feature>